<feature type="domain" description="Bacterial bifunctional deaminase-reductase C-terminal" evidence="1">
    <location>
        <begin position="6"/>
        <end position="179"/>
    </location>
</feature>
<dbReference type="Gene3D" id="3.40.430.10">
    <property type="entry name" value="Dihydrofolate Reductase, subunit A"/>
    <property type="match status" value="1"/>
</dbReference>
<keyword evidence="3" id="KW-1185">Reference proteome</keyword>
<reference evidence="3" key="1">
    <citation type="journal article" date="2019" name="Int. J. Syst. Evol. Microbiol.">
        <title>The Global Catalogue of Microorganisms (GCM) 10K type strain sequencing project: providing services to taxonomists for standard genome sequencing and annotation.</title>
        <authorList>
            <consortium name="The Broad Institute Genomics Platform"/>
            <consortium name="The Broad Institute Genome Sequencing Center for Infectious Disease"/>
            <person name="Wu L."/>
            <person name="Ma J."/>
        </authorList>
    </citation>
    <scope>NUCLEOTIDE SEQUENCE [LARGE SCALE GENOMIC DNA]</scope>
    <source>
        <strain evidence="3">JCM 18542</strain>
    </source>
</reference>
<accession>A0ABP9CMK1</accession>
<evidence type="ECO:0000313" key="2">
    <source>
        <dbReference type="EMBL" id="GAA4811970.1"/>
    </source>
</evidence>
<name>A0ABP9CMK1_9ACTN</name>
<sequence>MGTLSYAATVSIDGYVADSDGDFQWTAPDDAVFAAHLERIAGVSTEVLGRRTYELMGFWDTYPDSADSPAAEREFARHWRAIDKVVVSSTMTPERLTSERARIASAVSLVELQRIVERAEGAVEIFGPTTAAEAIRAGLIDDYHLFVVPRIVGGGLRALPDGVRLDLRLAGHRVFDGGVSYSRYRRR</sequence>
<comment type="caution">
    <text evidence="2">The sequence shown here is derived from an EMBL/GenBank/DDBJ whole genome shotgun (WGS) entry which is preliminary data.</text>
</comment>
<dbReference type="PANTHER" id="PTHR38011:SF11">
    <property type="entry name" value="2,5-DIAMINO-6-RIBOSYLAMINO-4(3H)-PYRIMIDINONE 5'-PHOSPHATE REDUCTASE"/>
    <property type="match status" value="1"/>
</dbReference>
<evidence type="ECO:0000259" key="1">
    <source>
        <dbReference type="Pfam" id="PF01872"/>
    </source>
</evidence>
<evidence type="ECO:0000313" key="3">
    <source>
        <dbReference type="Proteomes" id="UP001500839"/>
    </source>
</evidence>
<dbReference type="InterPro" id="IPR050765">
    <property type="entry name" value="Riboflavin_Biosynth_HTPR"/>
</dbReference>
<dbReference type="PANTHER" id="PTHR38011">
    <property type="entry name" value="DIHYDROFOLATE REDUCTASE FAMILY PROTEIN (AFU_ORTHOLOGUE AFUA_8G06820)"/>
    <property type="match status" value="1"/>
</dbReference>
<dbReference type="Pfam" id="PF01872">
    <property type="entry name" value="RibD_C"/>
    <property type="match status" value="1"/>
</dbReference>
<protein>
    <submittedName>
        <fullName evidence="2">Dihydrofolate reductase family protein</fullName>
    </submittedName>
</protein>
<organism evidence="2 3">
    <name type="scientific">Tomitella cavernea</name>
    <dbReference type="NCBI Taxonomy" id="1387982"/>
    <lineage>
        <taxon>Bacteria</taxon>
        <taxon>Bacillati</taxon>
        <taxon>Actinomycetota</taxon>
        <taxon>Actinomycetes</taxon>
        <taxon>Mycobacteriales</taxon>
        <taxon>Tomitella</taxon>
    </lineage>
</organism>
<gene>
    <name evidence="2" type="ORF">GCM10023353_15830</name>
</gene>
<dbReference type="EMBL" id="BAABKQ010000001">
    <property type="protein sequence ID" value="GAA4811970.1"/>
    <property type="molecule type" value="Genomic_DNA"/>
</dbReference>
<dbReference type="InterPro" id="IPR024072">
    <property type="entry name" value="DHFR-like_dom_sf"/>
</dbReference>
<dbReference type="InterPro" id="IPR002734">
    <property type="entry name" value="RibDG_C"/>
</dbReference>
<dbReference type="SUPFAM" id="SSF53597">
    <property type="entry name" value="Dihydrofolate reductase-like"/>
    <property type="match status" value="1"/>
</dbReference>
<proteinExistence type="predicted"/>
<dbReference type="Proteomes" id="UP001500839">
    <property type="component" value="Unassembled WGS sequence"/>
</dbReference>
<dbReference type="RefSeq" id="WP_200173789.1">
    <property type="nucleotide sequence ID" value="NZ_BAABKQ010000001.1"/>
</dbReference>